<evidence type="ECO:0000256" key="2">
    <source>
        <dbReference type="ARBA" id="ARBA00023008"/>
    </source>
</evidence>
<feature type="region of interest" description="Disordered" evidence="3">
    <location>
        <begin position="516"/>
        <end position="544"/>
    </location>
</feature>
<dbReference type="PANTHER" id="PTHR11474">
    <property type="entry name" value="TYROSINASE FAMILY MEMBER"/>
    <property type="match status" value="1"/>
</dbReference>
<reference evidence="7" key="1">
    <citation type="submission" date="2022-08" db="UniProtKB">
        <authorList>
            <consortium name="EnsemblMetazoa"/>
        </authorList>
    </citation>
    <scope>IDENTIFICATION</scope>
    <source>
        <strain evidence="7">05x7-T-G4-1.051#20</strain>
    </source>
</reference>
<protein>
    <recommendedName>
        <fullName evidence="5 6">Tyrosinase copper-binding domain-containing protein</fullName>
    </recommendedName>
</protein>
<dbReference type="InterPro" id="IPR002227">
    <property type="entry name" value="Tyrosinase_Cu-bd"/>
</dbReference>
<keyword evidence="2" id="KW-0186">Copper</keyword>
<evidence type="ECO:0000313" key="7">
    <source>
        <dbReference type="EnsemblMetazoa" id="G22022.1:cds"/>
    </source>
</evidence>
<keyword evidence="4" id="KW-1133">Transmembrane helix</keyword>
<dbReference type="PRINTS" id="PR00092">
    <property type="entry name" value="TYROSINASE"/>
</dbReference>
<feature type="domain" description="Tyrosinase copper-binding" evidence="5">
    <location>
        <begin position="199"/>
        <end position="216"/>
    </location>
</feature>
<dbReference type="Gene3D" id="1.10.1280.10">
    <property type="entry name" value="Di-copper center containing domain from catechol oxidase"/>
    <property type="match status" value="1"/>
</dbReference>
<dbReference type="GO" id="GO:0016491">
    <property type="term" value="F:oxidoreductase activity"/>
    <property type="evidence" value="ECO:0007669"/>
    <property type="project" value="InterPro"/>
</dbReference>
<dbReference type="InterPro" id="IPR050316">
    <property type="entry name" value="Tyrosinase/Hemocyanin"/>
</dbReference>
<proteinExistence type="predicted"/>
<keyword evidence="1" id="KW-0479">Metal-binding</keyword>
<dbReference type="SUPFAM" id="SSF48056">
    <property type="entry name" value="Di-copper centre-containing domain"/>
    <property type="match status" value="1"/>
</dbReference>
<sequence length="873" mass="98266">MVVTKKEFESQKFDWSEMVKEIVADHINGKLFIVRCTQLAFRTFTMAATCVLKVFLGLVLFAFRTHSIMWEADMPSLLKQCYEEHTRGLTVSDIASHDIQSYCLGSYIWQIPHIQRQVNMTESQINYIKSVYREYQHKMYSARRQKRQAPQRALRRELRVLSDAERQRFFDALNGLKADGSYDAWANVHANMMVIRSGHGGPNFLGFHRVYLLFFEFALQRIDSSVSLCYWDSTMDNDMAEPQETAMFTSQLVGNGNGPVVNGPFANWEEDDGPLTRNIATARSSLMVKTALNRFFEGNAATTHRDVVVGFGVNLANTIEGQHNNVHNWVGGTMADAVTTAYDPVFILHHTFIDYIWERFRQKIRQQGQDPTDYPWPMQNTNWNTNFLHYTNRPMDLYENFTNADGYSDIFTQDFYQYEDMPSCATNCGNSRFLTCQGGVCVGLTASDIGEDSSAQVMGQTAFFGRAAAEMEERPVVAPFQTSFVDPRTGNGNGNGGNLAAPASRSPVGFSPFQSSMNDPRTGNGNGWNGIRQQSRGSPAGSLQGMQRFNAGVGPMQLNRAPIAANLRNPAGIGIRNVGGMFRSNSPNTLARFGNLVAPNNPIRHLWDQSVRRNSFQRSNLARSHLHSSGLLNADDIRRMVHLRDLPIQNTFTMDGVSDARRWVYLPVRIVYMRPPGQFFGSRMVYNSQFVRASDMYAPQIYPEFNNISPKIAPATYPNCLKNLGGSSKVFVQSNGFSYKGKYLDYAVLDERQPVSESIAYVAVKNPDLGAAQCYLTAFDSCGRVCQPRCLIPGSNPPAYRPCSGVVNVSNRLPRMYGRTYGEAVKSRWSFADRNCPSSFQGEIFMTFYCDYENVWPWKGCNGGTTRRKSYAG</sequence>
<dbReference type="AlphaFoldDB" id="A0A8W8K7P4"/>
<dbReference type="EnsemblMetazoa" id="G22022.1">
    <property type="protein sequence ID" value="G22022.1:cds"/>
    <property type="gene ID" value="G22022"/>
</dbReference>
<dbReference type="InterPro" id="IPR008922">
    <property type="entry name" value="Di-copper_centre_dom_sf"/>
</dbReference>
<accession>A0A8W8K7P4</accession>
<dbReference type="Pfam" id="PF00264">
    <property type="entry name" value="Tyrosinase"/>
    <property type="match status" value="1"/>
</dbReference>
<evidence type="ECO:0000259" key="6">
    <source>
        <dbReference type="PROSITE" id="PS00498"/>
    </source>
</evidence>
<evidence type="ECO:0000256" key="4">
    <source>
        <dbReference type="SAM" id="Phobius"/>
    </source>
</evidence>
<evidence type="ECO:0000313" key="8">
    <source>
        <dbReference type="Proteomes" id="UP000005408"/>
    </source>
</evidence>
<dbReference type="Proteomes" id="UP000005408">
    <property type="component" value="Unassembled WGS sequence"/>
</dbReference>
<keyword evidence="4" id="KW-0812">Transmembrane</keyword>
<evidence type="ECO:0000259" key="5">
    <source>
        <dbReference type="PROSITE" id="PS00497"/>
    </source>
</evidence>
<dbReference type="PROSITE" id="PS00498">
    <property type="entry name" value="TYROSINASE_2"/>
    <property type="match status" value="1"/>
</dbReference>
<evidence type="ECO:0000256" key="1">
    <source>
        <dbReference type="ARBA" id="ARBA00022723"/>
    </source>
</evidence>
<keyword evidence="4" id="KW-0472">Membrane</keyword>
<dbReference type="PANTHER" id="PTHR11474:SF126">
    <property type="entry name" value="TYROSINASE-LIKE PROTEIN TYR-1-RELATED"/>
    <property type="match status" value="1"/>
</dbReference>
<dbReference type="PROSITE" id="PS00497">
    <property type="entry name" value="TYROSINASE_1"/>
    <property type="match status" value="1"/>
</dbReference>
<dbReference type="GO" id="GO:0046872">
    <property type="term" value="F:metal ion binding"/>
    <property type="evidence" value="ECO:0007669"/>
    <property type="project" value="UniProtKB-KW"/>
</dbReference>
<organism evidence="7 8">
    <name type="scientific">Magallana gigas</name>
    <name type="common">Pacific oyster</name>
    <name type="synonym">Crassostrea gigas</name>
    <dbReference type="NCBI Taxonomy" id="29159"/>
    <lineage>
        <taxon>Eukaryota</taxon>
        <taxon>Metazoa</taxon>
        <taxon>Spiralia</taxon>
        <taxon>Lophotrochozoa</taxon>
        <taxon>Mollusca</taxon>
        <taxon>Bivalvia</taxon>
        <taxon>Autobranchia</taxon>
        <taxon>Pteriomorphia</taxon>
        <taxon>Ostreida</taxon>
        <taxon>Ostreoidea</taxon>
        <taxon>Ostreidae</taxon>
        <taxon>Magallana</taxon>
    </lineage>
</organism>
<name>A0A8W8K7P4_MAGGI</name>
<keyword evidence="8" id="KW-1185">Reference proteome</keyword>
<feature type="domain" description="Tyrosinase copper-binding" evidence="6">
    <location>
        <begin position="343"/>
        <end position="354"/>
    </location>
</feature>
<evidence type="ECO:0000256" key="3">
    <source>
        <dbReference type="SAM" id="MobiDB-lite"/>
    </source>
</evidence>
<feature type="transmembrane region" description="Helical" evidence="4">
    <location>
        <begin position="39"/>
        <end position="63"/>
    </location>
</feature>